<dbReference type="AlphaFoldDB" id="A0AAW2UPJ5"/>
<name>A0AAW2UPJ5_SESRA</name>
<sequence length="56" mass="6113">MALKAKKKLEEKKPAVEKAPTTEKPLAKKKPTVGKKFPKESSATFEETHSTVSLCG</sequence>
<feature type="region of interest" description="Disordered" evidence="1">
    <location>
        <begin position="1"/>
        <end position="56"/>
    </location>
</feature>
<dbReference type="EMBL" id="JACGWJ010000005">
    <property type="protein sequence ID" value="KAL0419151.1"/>
    <property type="molecule type" value="Genomic_DNA"/>
</dbReference>
<feature type="compositionally biased region" description="Polar residues" evidence="1">
    <location>
        <begin position="41"/>
        <end position="56"/>
    </location>
</feature>
<reference evidence="2" key="2">
    <citation type="journal article" date="2024" name="Plant">
        <title>Genomic evolution and insights into agronomic trait innovations of Sesamum species.</title>
        <authorList>
            <person name="Miao H."/>
            <person name="Wang L."/>
            <person name="Qu L."/>
            <person name="Liu H."/>
            <person name="Sun Y."/>
            <person name="Le M."/>
            <person name="Wang Q."/>
            <person name="Wei S."/>
            <person name="Zheng Y."/>
            <person name="Lin W."/>
            <person name="Duan Y."/>
            <person name="Cao H."/>
            <person name="Xiong S."/>
            <person name="Wang X."/>
            <person name="Wei L."/>
            <person name="Li C."/>
            <person name="Ma Q."/>
            <person name="Ju M."/>
            <person name="Zhao R."/>
            <person name="Li G."/>
            <person name="Mu C."/>
            <person name="Tian Q."/>
            <person name="Mei H."/>
            <person name="Zhang T."/>
            <person name="Gao T."/>
            <person name="Zhang H."/>
        </authorList>
    </citation>
    <scope>NUCLEOTIDE SEQUENCE</scope>
    <source>
        <strain evidence="2">G02</strain>
    </source>
</reference>
<gene>
    <name evidence="2" type="ORF">Sradi_1328600</name>
</gene>
<evidence type="ECO:0000256" key="1">
    <source>
        <dbReference type="SAM" id="MobiDB-lite"/>
    </source>
</evidence>
<organism evidence="2">
    <name type="scientific">Sesamum radiatum</name>
    <name type="common">Black benniseed</name>
    <dbReference type="NCBI Taxonomy" id="300843"/>
    <lineage>
        <taxon>Eukaryota</taxon>
        <taxon>Viridiplantae</taxon>
        <taxon>Streptophyta</taxon>
        <taxon>Embryophyta</taxon>
        <taxon>Tracheophyta</taxon>
        <taxon>Spermatophyta</taxon>
        <taxon>Magnoliopsida</taxon>
        <taxon>eudicotyledons</taxon>
        <taxon>Gunneridae</taxon>
        <taxon>Pentapetalae</taxon>
        <taxon>asterids</taxon>
        <taxon>lamiids</taxon>
        <taxon>Lamiales</taxon>
        <taxon>Pedaliaceae</taxon>
        <taxon>Sesamum</taxon>
    </lineage>
</organism>
<accession>A0AAW2UPJ5</accession>
<proteinExistence type="predicted"/>
<evidence type="ECO:0000313" key="2">
    <source>
        <dbReference type="EMBL" id="KAL0419151.1"/>
    </source>
</evidence>
<protein>
    <submittedName>
        <fullName evidence="2">Uncharacterized protein</fullName>
    </submittedName>
</protein>
<comment type="caution">
    <text evidence="2">The sequence shown here is derived from an EMBL/GenBank/DDBJ whole genome shotgun (WGS) entry which is preliminary data.</text>
</comment>
<reference evidence="2" key="1">
    <citation type="submission" date="2020-06" db="EMBL/GenBank/DDBJ databases">
        <authorList>
            <person name="Li T."/>
            <person name="Hu X."/>
            <person name="Zhang T."/>
            <person name="Song X."/>
            <person name="Zhang H."/>
            <person name="Dai N."/>
            <person name="Sheng W."/>
            <person name="Hou X."/>
            <person name="Wei L."/>
        </authorList>
    </citation>
    <scope>NUCLEOTIDE SEQUENCE</scope>
    <source>
        <strain evidence="2">G02</strain>
        <tissue evidence="2">Leaf</tissue>
    </source>
</reference>